<keyword evidence="4 17" id="KW-0812">Transmembrane</keyword>
<evidence type="ECO:0000313" key="19">
    <source>
        <dbReference type="Proteomes" id="UP000240400"/>
    </source>
</evidence>
<feature type="transmembrane region" description="Helical" evidence="17">
    <location>
        <begin position="294"/>
        <end position="315"/>
    </location>
</feature>
<dbReference type="GO" id="GO:0008955">
    <property type="term" value="F:peptidoglycan glycosyltransferase activity"/>
    <property type="evidence" value="ECO:0007669"/>
    <property type="project" value="UniProtKB-EC"/>
</dbReference>
<evidence type="ECO:0000256" key="10">
    <source>
        <dbReference type="ARBA" id="ARBA00033270"/>
    </source>
</evidence>
<feature type="transmembrane region" description="Helical" evidence="17">
    <location>
        <begin position="327"/>
        <end position="351"/>
    </location>
</feature>
<comment type="subcellular location">
    <subcellularLocation>
        <location evidence="1">Membrane</location>
        <topology evidence="1">Multi-pass membrane protein</topology>
    </subcellularLocation>
</comment>
<feature type="transmembrane region" description="Helical" evidence="17">
    <location>
        <begin position="63"/>
        <end position="84"/>
    </location>
</feature>
<dbReference type="InterPro" id="IPR018365">
    <property type="entry name" value="Cell_cycle_FtsW-rel_CS"/>
</dbReference>
<dbReference type="GO" id="GO:0008360">
    <property type="term" value="P:regulation of cell shape"/>
    <property type="evidence" value="ECO:0007669"/>
    <property type="project" value="UniProtKB-KW"/>
</dbReference>
<evidence type="ECO:0000256" key="1">
    <source>
        <dbReference type="ARBA" id="ARBA00004141"/>
    </source>
</evidence>
<evidence type="ECO:0000256" key="5">
    <source>
        <dbReference type="ARBA" id="ARBA00022960"/>
    </source>
</evidence>
<evidence type="ECO:0000313" key="18">
    <source>
        <dbReference type="EMBL" id="PTK59843.1"/>
    </source>
</evidence>
<dbReference type="PANTHER" id="PTHR30474:SF2">
    <property type="entry name" value="PEPTIDOGLYCAN GLYCOSYLTRANSFERASE FTSW-RELATED"/>
    <property type="match status" value="1"/>
</dbReference>
<evidence type="ECO:0000256" key="8">
    <source>
        <dbReference type="ARBA" id="ARBA00023136"/>
    </source>
</evidence>
<evidence type="ECO:0000256" key="17">
    <source>
        <dbReference type="SAM" id="Phobius"/>
    </source>
</evidence>
<evidence type="ECO:0000256" key="11">
    <source>
        <dbReference type="ARBA" id="ARBA00038053"/>
    </source>
</evidence>
<dbReference type="PANTHER" id="PTHR30474">
    <property type="entry name" value="CELL CYCLE PROTEIN"/>
    <property type="match status" value="1"/>
</dbReference>
<dbReference type="AlphaFoldDB" id="A0A2T4SCE6"/>
<dbReference type="RefSeq" id="WP_107644076.1">
    <property type="nucleotide sequence ID" value="NZ_JBBCXQ010000002.1"/>
</dbReference>
<feature type="transmembrane region" description="Helical" evidence="17">
    <location>
        <begin position="20"/>
        <end position="43"/>
    </location>
</feature>
<keyword evidence="7 17" id="KW-1133">Transmembrane helix</keyword>
<comment type="function">
    <text evidence="16">Peptidoglycan polymerase that is essential for cell division.</text>
</comment>
<dbReference type="EMBL" id="PZHR01000014">
    <property type="protein sequence ID" value="PTK59843.1"/>
    <property type="molecule type" value="Genomic_DNA"/>
</dbReference>
<protein>
    <recommendedName>
        <fullName evidence="12">Probable peptidoglycan glycosyltransferase FtsW</fullName>
        <ecNumber evidence="14">2.4.99.28</ecNumber>
    </recommendedName>
    <alternativeName>
        <fullName evidence="13">Cell division protein FtsW</fullName>
    </alternativeName>
    <alternativeName>
        <fullName evidence="10">Cell wall polymerase</fullName>
    </alternativeName>
    <alternativeName>
        <fullName evidence="9">Peptidoglycan polymerase</fullName>
    </alternativeName>
</protein>
<feature type="transmembrane region" description="Helical" evidence="17">
    <location>
        <begin position="205"/>
        <end position="223"/>
    </location>
</feature>
<keyword evidence="2" id="KW-0328">Glycosyltransferase</keyword>
<feature type="transmembrane region" description="Helical" evidence="17">
    <location>
        <begin position="363"/>
        <end position="381"/>
    </location>
</feature>
<proteinExistence type="inferred from homology"/>
<dbReference type="GO" id="GO:0015648">
    <property type="term" value="F:lipid-linked peptidoglycan transporter activity"/>
    <property type="evidence" value="ECO:0007669"/>
    <property type="project" value="TreeGrafter"/>
</dbReference>
<keyword evidence="8 17" id="KW-0472">Membrane</keyword>
<dbReference type="InterPro" id="IPR001182">
    <property type="entry name" value="FtsW/RodA"/>
</dbReference>
<comment type="catalytic activity">
    <reaction evidence="15">
        <text>[GlcNAc-(1-&gt;4)-Mur2Ac(oyl-L-Ala-gamma-D-Glu-L-Lys-D-Ala-D-Ala)](n)-di-trans,octa-cis-undecaprenyl diphosphate + beta-D-GlcNAc-(1-&gt;4)-Mur2Ac(oyl-L-Ala-gamma-D-Glu-L-Lys-D-Ala-D-Ala)-di-trans,octa-cis-undecaprenyl diphosphate = [GlcNAc-(1-&gt;4)-Mur2Ac(oyl-L-Ala-gamma-D-Glu-L-Lys-D-Ala-D-Ala)](n+1)-di-trans,octa-cis-undecaprenyl diphosphate + di-trans,octa-cis-undecaprenyl diphosphate + H(+)</text>
        <dbReference type="Rhea" id="RHEA:23708"/>
        <dbReference type="Rhea" id="RHEA-COMP:9602"/>
        <dbReference type="Rhea" id="RHEA-COMP:9603"/>
        <dbReference type="ChEBI" id="CHEBI:15378"/>
        <dbReference type="ChEBI" id="CHEBI:58405"/>
        <dbReference type="ChEBI" id="CHEBI:60033"/>
        <dbReference type="ChEBI" id="CHEBI:78435"/>
        <dbReference type="EC" id="2.4.99.28"/>
    </reaction>
</comment>
<evidence type="ECO:0000256" key="14">
    <source>
        <dbReference type="ARBA" id="ARBA00044770"/>
    </source>
</evidence>
<gene>
    <name evidence="18" type="ORF">BUZ61_04305</name>
</gene>
<evidence type="ECO:0000256" key="12">
    <source>
        <dbReference type="ARBA" id="ARBA00041185"/>
    </source>
</evidence>
<evidence type="ECO:0000256" key="16">
    <source>
        <dbReference type="ARBA" id="ARBA00049966"/>
    </source>
</evidence>
<evidence type="ECO:0000256" key="4">
    <source>
        <dbReference type="ARBA" id="ARBA00022692"/>
    </source>
</evidence>
<comment type="caution">
    <text evidence="18">The sequence shown here is derived from an EMBL/GenBank/DDBJ whole genome shotgun (WGS) entry which is preliminary data.</text>
</comment>
<evidence type="ECO:0000256" key="2">
    <source>
        <dbReference type="ARBA" id="ARBA00022676"/>
    </source>
</evidence>
<evidence type="ECO:0000256" key="6">
    <source>
        <dbReference type="ARBA" id="ARBA00022984"/>
    </source>
</evidence>
<comment type="similarity">
    <text evidence="11">Belongs to the SEDS family. FtsW subfamily.</text>
</comment>
<dbReference type="GO" id="GO:0032153">
    <property type="term" value="C:cell division site"/>
    <property type="evidence" value="ECO:0007669"/>
    <property type="project" value="TreeGrafter"/>
</dbReference>
<dbReference type="Pfam" id="PF01098">
    <property type="entry name" value="FTSW_RODA_SPOVE"/>
    <property type="match status" value="1"/>
</dbReference>
<evidence type="ECO:0000256" key="9">
    <source>
        <dbReference type="ARBA" id="ARBA00032370"/>
    </source>
</evidence>
<dbReference type="Proteomes" id="UP000240400">
    <property type="component" value="Unassembled WGS sequence"/>
</dbReference>
<name>A0A2T4SCE6_9STAP</name>
<sequence>MKHLLKQLNESKKGVDISLIICFIILGVIGVIMVYSASMVPAAKGALTGGQAIPSDYFMKKQFTFLVLGILIIVVSLFININILKHTKVQMLIVFGTLVLLCLTVLIGKEVNGSKNWINLGFFSVQSSEFLKLTSIFYLSYIINQRLTSRQHHKLSYLFAPLFLLGIGLVLVLLQGDLGGTVLTVGIIACILIYSGITNKVKLQVMGFTLIPMVFYLIYTLMIDSENTYRLKRINVMINPFKYESDDGYQLTSALMSIGNGGFSGNGLGNGVAKLGYLPEPHTDFIFTVIAEELGLIGVLFILIIYGFILFKGLIYANKTRNHFYKLICVGIVSYLFIQVFVNLAGISGLIPLTGVTLPLLSYGGSSMLSVSIAFGTLLAVTKKINEENKMNSDKGY</sequence>
<dbReference type="GO" id="GO:0009252">
    <property type="term" value="P:peptidoglycan biosynthetic process"/>
    <property type="evidence" value="ECO:0007669"/>
    <property type="project" value="UniProtKB-KW"/>
</dbReference>
<evidence type="ECO:0000256" key="15">
    <source>
        <dbReference type="ARBA" id="ARBA00049902"/>
    </source>
</evidence>
<keyword evidence="6" id="KW-0573">Peptidoglycan synthesis</keyword>
<dbReference type="OrthoDB" id="9768187at2"/>
<accession>A0A2T4SCE6</accession>
<keyword evidence="3" id="KW-0808">Transferase</keyword>
<dbReference type="GO" id="GO:0051301">
    <property type="term" value="P:cell division"/>
    <property type="evidence" value="ECO:0007669"/>
    <property type="project" value="UniProtKB-KW"/>
</dbReference>
<keyword evidence="18" id="KW-0131">Cell cycle</keyword>
<organism evidence="18 19">
    <name type="scientific">Staphylococcus nepalensis</name>
    <dbReference type="NCBI Taxonomy" id="214473"/>
    <lineage>
        <taxon>Bacteria</taxon>
        <taxon>Bacillati</taxon>
        <taxon>Bacillota</taxon>
        <taxon>Bacilli</taxon>
        <taxon>Bacillales</taxon>
        <taxon>Staphylococcaceae</taxon>
        <taxon>Staphylococcus</taxon>
    </lineage>
</organism>
<dbReference type="GO" id="GO:0005886">
    <property type="term" value="C:plasma membrane"/>
    <property type="evidence" value="ECO:0007669"/>
    <property type="project" value="TreeGrafter"/>
</dbReference>
<reference evidence="18 19" key="1">
    <citation type="journal article" date="2016" name="Front. Microbiol.">
        <title>Comprehensive Phylogenetic Analysis of Bovine Non-aureus Staphylococci Species Based on Whole-Genome Sequencing.</title>
        <authorList>
            <person name="Naushad S."/>
            <person name="Barkema H.W."/>
            <person name="Luby C."/>
            <person name="Condas L.A."/>
            <person name="Nobrega D.B."/>
            <person name="Carson D.A."/>
            <person name="De Buck J."/>
        </authorList>
    </citation>
    <scope>NUCLEOTIDE SEQUENCE [LARGE SCALE GENOMIC DNA]</scope>
    <source>
        <strain evidence="18 19">SNUC 4337</strain>
    </source>
</reference>
<feature type="transmembrane region" description="Helical" evidence="17">
    <location>
        <begin position="91"/>
        <end position="108"/>
    </location>
</feature>
<feature type="transmembrane region" description="Helical" evidence="17">
    <location>
        <begin position="155"/>
        <end position="174"/>
    </location>
</feature>
<keyword evidence="5" id="KW-0133">Cell shape</keyword>
<evidence type="ECO:0000256" key="13">
    <source>
        <dbReference type="ARBA" id="ARBA00041418"/>
    </source>
</evidence>
<feature type="transmembrane region" description="Helical" evidence="17">
    <location>
        <begin position="180"/>
        <end position="198"/>
    </location>
</feature>
<evidence type="ECO:0000256" key="7">
    <source>
        <dbReference type="ARBA" id="ARBA00022989"/>
    </source>
</evidence>
<feature type="transmembrane region" description="Helical" evidence="17">
    <location>
        <begin position="120"/>
        <end position="143"/>
    </location>
</feature>
<dbReference type="EC" id="2.4.99.28" evidence="14"/>
<evidence type="ECO:0000256" key="3">
    <source>
        <dbReference type="ARBA" id="ARBA00022679"/>
    </source>
</evidence>
<keyword evidence="18" id="KW-0132">Cell division</keyword>
<dbReference type="PROSITE" id="PS00428">
    <property type="entry name" value="FTSW_RODA_SPOVE"/>
    <property type="match status" value="1"/>
</dbReference>